<feature type="region of interest" description="Disordered" evidence="1">
    <location>
        <begin position="424"/>
        <end position="485"/>
    </location>
</feature>
<name>A0A372FQQ0_9ACTN</name>
<dbReference type="AlphaFoldDB" id="A0A372FQQ0"/>
<proteinExistence type="predicted"/>
<dbReference type="OrthoDB" id="3339508at2"/>
<protein>
    <submittedName>
        <fullName evidence="3">Transposase</fullName>
    </submittedName>
</protein>
<dbReference type="Pfam" id="PF13546">
    <property type="entry name" value="DDE_5"/>
    <property type="match status" value="1"/>
</dbReference>
<dbReference type="Gene3D" id="3.90.350.10">
    <property type="entry name" value="Transposase Inhibitor Protein From Tn5, Chain A, domain 1"/>
    <property type="match status" value="1"/>
</dbReference>
<dbReference type="InterPro" id="IPR012337">
    <property type="entry name" value="RNaseH-like_sf"/>
</dbReference>
<dbReference type="SUPFAM" id="SSF53098">
    <property type="entry name" value="Ribonuclease H-like"/>
    <property type="match status" value="1"/>
</dbReference>
<feature type="compositionally biased region" description="Polar residues" evidence="1">
    <location>
        <begin position="465"/>
        <end position="485"/>
    </location>
</feature>
<gene>
    <name evidence="3" type="ORF">D0Q02_30755</name>
</gene>
<evidence type="ECO:0000259" key="2">
    <source>
        <dbReference type="Pfam" id="PF13546"/>
    </source>
</evidence>
<dbReference type="RefSeq" id="WP_117231379.1">
    <property type="nucleotide sequence ID" value="NZ_CP061725.1"/>
</dbReference>
<sequence length="485" mass="53951">MISVNDAGRSAAFGELSEFRQDFYASLRWRADALFELADAVLCVDGPVTSLVGLSLAAEHRRGHGALYDAVNSGMVEVDRLRRALAGLPLPRGRDGRIVLTVDVSPWLRPDAATAEQRSFCHVYGRGRGAAQMIPGWAYSFVAVLETGRSSWTAVLDAVRIGPLEDATEVTAGQAREVVDRLREHGRWCDGDPRMMIVFDAGYDVTRLAWLLHDLPVDLVGRLRSDRVLYLPAPPRAPGQLGRPARHGGVFDLDEPARHPAPAVATVTETTRYGAAFADAWDRAHPRLARRGGWAEHVGPLPIIEGTVIRLRVGRLPGDRNPKPVWLWVSATGLTASEVDRIWQAYLRRFDVEHTFRLFKQTLGWTRPRLRDPKAADRWTWLIIAVHTQLRLARDLATDLRRPWERPPAKPGRLTPARVRRGFRNLQPKLAQPASAPKPTRPGPGRPPGSRNKHVRAHPPVGKPQHQNATTSHNKPQKVKSQAQP</sequence>
<reference evidence="3 4" key="1">
    <citation type="submission" date="2018-08" db="EMBL/GenBank/DDBJ databases">
        <title>Verrucosispora craniellae sp. nov., isolated from a marine sponge in the South China Sea.</title>
        <authorList>
            <person name="Li L."/>
            <person name="Lin H.W."/>
        </authorList>
    </citation>
    <scope>NUCLEOTIDE SEQUENCE [LARGE SCALE GENOMIC DNA]</scope>
    <source>
        <strain evidence="3 4">LHW63014</strain>
    </source>
</reference>
<evidence type="ECO:0000313" key="3">
    <source>
        <dbReference type="EMBL" id="RFS39324.1"/>
    </source>
</evidence>
<dbReference type="NCBIfam" id="NF041680">
    <property type="entry name" value="transp_NF041680"/>
    <property type="match status" value="1"/>
</dbReference>
<dbReference type="EMBL" id="QVFU01000121">
    <property type="protein sequence ID" value="RFS39324.1"/>
    <property type="molecule type" value="Genomic_DNA"/>
</dbReference>
<accession>A0A372FQQ0</accession>
<organism evidence="3 4">
    <name type="scientific">Micromonospora craniellae</name>
    <dbReference type="NCBI Taxonomy" id="2294034"/>
    <lineage>
        <taxon>Bacteria</taxon>
        <taxon>Bacillati</taxon>
        <taxon>Actinomycetota</taxon>
        <taxon>Actinomycetes</taxon>
        <taxon>Micromonosporales</taxon>
        <taxon>Micromonosporaceae</taxon>
        <taxon>Micromonospora</taxon>
    </lineage>
</organism>
<feature type="domain" description="Transposase IS701-like DDE" evidence="2">
    <location>
        <begin position="22"/>
        <end position="285"/>
    </location>
</feature>
<dbReference type="Proteomes" id="UP000262621">
    <property type="component" value="Unassembled WGS sequence"/>
</dbReference>
<dbReference type="InterPro" id="IPR038721">
    <property type="entry name" value="IS701-like_DDE_dom"/>
</dbReference>
<comment type="caution">
    <text evidence="3">The sequence shown here is derived from an EMBL/GenBank/DDBJ whole genome shotgun (WGS) entry which is preliminary data.</text>
</comment>
<evidence type="ECO:0000256" key="1">
    <source>
        <dbReference type="SAM" id="MobiDB-lite"/>
    </source>
</evidence>
<evidence type="ECO:0000313" key="4">
    <source>
        <dbReference type="Proteomes" id="UP000262621"/>
    </source>
</evidence>
<keyword evidence="4" id="KW-1185">Reference proteome</keyword>